<keyword evidence="1" id="KW-0812">Transmembrane</keyword>
<dbReference type="OrthoDB" id="1188278at2"/>
<evidence type="ECO:0000313" key="2">
    <source>
        <dbReference type="EMBL" id="EAR13562.1"/>
    </source>
</evidence>
<name>A4BX71_9FLAO</name>
<feature type="transmembrane region" description="Helical" evidence="1">
    <location>
        <begin position="197"/>
        <end position="216"/>
    </location>
</feature>
<accession>A4BX71</accession>
<feature type="transmembrane region" description="Helical" evidence="1">
    <location>
        <begin position="130"/>
        <end position="150"/>
    </location>
</feature>
<reference evidence="2 3" key="1">
    <citation type="submission" date="2006-02" db="EMBL/GenBank/DDBJ databases">
        <authorList>
            <person name="Murray A."/>
            <person name="Staley J."/>
            <person name="Ferriera S."/>
            <person name="Johnson J."/>
            <person name="Kravitz S."/>
            <person name="Halpern A."/>
            <person name="Remington K."/>
            <person name="Beeson K."/>
            <person name="Tran B."/>
            <person name="Rogers Y.-H."/>
            <person name="Friedman R."/>
            <person name="Venter J.C."/>
        </authorList>
    </citation>
    <scope>NUCLEOTIDE SEQUENCE [LARGE SCALE GENOMIC DNA]</scope>
    <source>
        <strain evidence="2 3">23-P</strain>
    </source>
</reference>
<protein>
    <submittedName>
        <fullName evidence="2">Uncharacterized protein</fullName>
    </submittedName>
</protein>
<dbReference type="HOGENOM" id="CLU_1194000_0_0_10"/>
<gene>
    <name evidence="2" type="ORF">PI23P_03672</name>
</gene>
<evidence type="ECO:0000256" key="1">
    <source>
        <dbReference type="SAM" id="Phobius"/>
    </source>
</evidence>
<sequence>MELTKEQIQFIDHRLEKEGIKYWDVRIEMLAHIVSGVEEKLKAENTQYEFKGIVQDAFVALGWKNNFNGGGFDDLNKQGWKNANKRYRKIYHQGFVDFFKNYLSLLVLGVFLLGIYFLSEVLLHKTFLKVSYSIFFSPAVLYIYLFYKTWKKKYGKSVHRDYALTYLLLSFFLLNGVMNFMTIDGDFAFPITYHKPILFFILPLHLILVYAGYGVYKKGMGKVEHMRKQRLS</sequence>
<feature type="transmembrane region" description="Helical" evidence="1">
    <location>
        <begin position="98"/>
        <end position="118"/>
    </location>
</feature>
<dbReference type="EMBL" id="AAOG01000001">
    <property type="protein sequence ID" value="EAR13562.1"/>
    <property type="molecule type" value="Genomic_DNA"/>
</dbReference>
<comment type="caution">
    <text evidence="2">The sequence shown here is derived from an EMBL/GenBank/DDBJ whole genome shotgun (WGS) entry which is preliminary data.</text>
</comment>
<keyword evidence="1" id="KW-1133">Transmembrane helix</keyword>
<evidence type="ECO:0000313" key="3">
    <source>
        <dbReference type="Proteomes" id="UP000003053"/>
    </source>
</evidence>
<dbReference type="AlphaFoldDB" id="A4BX71"/>
<feature type="transmembrane region" description="Helical" evidence="1">
    <location>
        <begin position="162"/>
        <end position="182"/>
    </location>
</feature>
<dbReference type="RefSeq" id="WP_004569360.1">
    <property type="nucleotide sequence ID" value="NZ_CH724148.1"/>
</dbReference>
<dbReference type="STRING" id="313594.PI23P_03672"/>
<keyword evidence="3" id="KW-1185">Reference proteome</keyword>
<organism evidence="2 3">
    <name type="scientific">Polaribacter irgensii 23-P</name>
    <dbReference type="NCBI Taxonomy" id="313594"/>
    <lineage>
        <taxon>Bacteria</taxon>
        <taxon>Pseudomonadati</taxon>
        <taxon>Bacteroidota</taxon>
        <taxon>Flavobacteriia</taxon>
        <taxon>Flavobacteriales</taxon>
        <taxon>Flavobacteriaceae</taxon>
    </lineage>
</organism>
<keyword evidence="1" id="KW-0472">Membrane</keyword>
<dbReference type="Proteomes" id="UP000003053">
    <property type="component" value="Unassembled WGS sequence"/>
</dbReference>
<proteinExistence type="predicted"/>
<dbReference type="eggNOG" id="ENOG50300FX">
    <property type="taxonomic scope" value="Bacteria"/>
</dbReference>